<dbReference type="EMBL" id="FOTY01000001">
    <property type="protein sequence ID" value="SFL47120.1"/>
    <property type="molecule type" value="Genomic_DNA"/>
</dbReference>
<feature type="compositionally biased region" description="Low complexity" evidence="7">
    <location>
        <begin position="81"/>
        <end position="101"/>
    </location>
</feature>
<dbReference type="InterPro" id="IPR001078">
    <property type="entry name" value="2-oxoacid_DH_actylTfrase"/>
</dbReference>
<evidence type="ECO:0000256" key="4">
    <source>
        <dbReference type="ARBA" id="ARBA00022823"/>
    </source>
</evidence>
<evidence type="ECO:0000256" key="6">
    <source>
        <dbReference type="RuleBase" id="RU003423"/>
    </source>
</evidence>
<dbReference type="InterPro" id="IPR036625">
    <property type="entry name" value="E3-bd_dom_sf"/>
</dbReference>
<dbReference type="GO" id="GO:0016407">
    <property type="term" value="F:acetyltransferase activity"/>
    <property type="evidence" value="ECO:0007669"/>
    <property type="project" value="TreeGrafter"/>
</dbReference>
<proteinExistence type="inferred from homology"/>
<evidence type="ECO:0000256" key="5">
    <source>
        <dbReference type="ARBA" id="ARBA00023315"/>
    </source>
</evidence>
<organism evidence="10 11">
    <name type="scientific">Salibacterium qingdaonense</name>
    <dbReference type="NCBI Taxonomy" id="266892"/>
    <lineage>
        <taxon>Bacteria</taxon>
        <taxon>Bacillati</taxon>
        <taxon>Bacillota</taxon>
        <taxon>Bacilli</taxon>
        <taxon>Bacillales</taxon>
        <taxon>Bacillaceae</taxon>
    </lineage>
</organism>
<dbReference type="PANTHER" id="PTHR43178">
    <property type="entry name" value="DIHYDROLIPOAMIDE ACETYLTRANSFERASE COMPONENT OF PYRUVATE DEHYDROGENASE COMPLEX"/>
    <property type="match status" value="1"/>
</dbReference>
<dbReference type="OrthoDB" id="9805770at2"/>
<feature type="domain" description="Peripheral subunit-binding (PSBD)" evidence="9">
    <location>
        <begin position="125"/>
        <end position="162"/>
    </location>
</feature>
<dbReference type="InterPro" id="IPR011053">
    <property type="entry name" value="Single_hybrid_motif"/>
</dbReference>
<protein>
    <recommendedName>
        <fullName evidence="6">Dihydrolipoamide acetyltransferase component of pyruvate dehydrogenase complex</fullName>
        <ecNumber evidence="6">2.3.1.-</ecNumber>
    </recommendedName>
</protein>
<dbReference type="EC" id="2.3.1.-" evidence="6"/>
<dbReference type="SUPFAM" id="SSF52777">
    <property type="entry name" value="CoA-dependent acyltransferases"/>
    <property type="match status" value="1"/>
</dbReference>
<name>A0A1I4HYZ6_9BACI</name>
<keyword evidence="5 6" id="KW-0012">Acyltransferase</keyword>
<keyword evidence="11" id="KW-1185">Reference proteome</keyword>
<comment type="cofactor">
    <cofactor evidence="1 6">
        <name>(R)-lipoate</name>
        <dbReference type="ChEBI" id="CHEBI:83088"/>
    </cofactor>
</comment>
<gene>
    <name evidence="10" type="ORF">SAMN04488054_10189</name>
</gene>
<dbReference type="PROSITE" id="PS50968">
    <property type="entry name" value="BIOTINYL_LIPOYL"/>
    <property type="match status" value="1"/>
</dbReference>
<dbReference type="SUPFAM" id="SSF47005">
    <property type="entry name" value="Peripheral subunit-binding domain of 2-oxo acid dehydrogenase complex"/>
    <property type="match status" value="1"/>
</dbReference>
<evidence type="ECO:0000259" key="9">
    <source>
        <dbReference type="PROSITE" id="PS51826"/>
    </source>
</evidence>
<dbReference type="Proteomes" id="UP000199668">
    <property type="component" value="Unassembled WGS sequence"/>
</dbReference>
<accession>A0A1I4HYZ6</accession>
<dbReference type="GO" id="GO:0005737">
    <property type="term" value="C:cytoplasm"/>
    <property type="evidence" value="ECO:0007669"/>
    <property type="project" value="TreeGrafter"/>
</dbReference>
<feature type="domain" description="Lipoyl-binding" evidence="8">
    <location>
        <begin position="1"/>
        <end position="76"/>
    </location>
</feature>
<evidence type="ECO:0000256" key="7">
    <source>
        <dbReference type="SAM" id="MobiDB-lite"/>
    </source>
</evidence>
<dbReference type="Pfam" id="PF00198">
    <property type="entry name" value="2-oxoacid_dh"/>
    <property type="match status" value="2"/>
</dbReference>
<keyword evidence="4 6" id="KW-0450">Lipoyl</keyword>
<evidence type="ECO:0000256" key="2">
    <source>
        <dbReference type="ARBA" id="ARBA00007317"/>
    </source>
</evidence>
<dbReference type="AlphaFoldDB" id="A0A1I4HYZ6"/>
<dbReference type="Pfam" id="PF00364">
    <property type="entry name" value="Biotin_lipoyl"/>
    <property type="match status" value="1"/>
</dbReference>
<evidence type="ECO:0000259" key="8">
    <source>
        <dbReference type="PROSITE" id="PS50968"/>
    </source>
</evidence>
<comment type="similarity">
    <text evidence="2 6">Belongs to the 2-oxoacid dehydrogenase family.</text>
</comment>
<feature type="region of interest" description="Disordered" evidence="7">
    <location>
        <begin position="80"/>
        <end position="115"/>
    </location>
</feature>
<dbReference type="PROSITE" id="PS51826">
    <property type="entry name" value="PSBD"/>
    <property type="match status" value="1"/>
</dbReference>
<evidence type="ECO:0000313" key="10">
    <source>
        <dbReference type="EMBL" id="SFL47120.1"/>
    </source>
</evidence>
<reference evidence="10 11" key="1">
    <citation type="submission" date="2016-10" db="EMBL/GenBank/DDBJ databases">
        <authorList>
            <person name="de Groot N.N."/>
        </authorList>
    </citation>
    <scope>NUCLEOTIDE SEQUENCE [LARGE SCALE GENOMIC DNA]</scope>
    <source>
        <strain evidence="10 11">CGMCC 1.6134</strain>
    </source>
</reference>
<evidence type="ECO:0000256" key="3">
    <source>
        <dbReference type="ARBA" id="ARBA00022679"/>
    </source>
</evidence>
<dbReference type="CDD" id="cd06849">
    <property type="entry name" value="lipoyl_domain"/>
    <property type="match status" value="1"/>
</dbReference>
<evidence type="ECO:0000256" key="1">
    <source>
        <dbReference type="ARBA" id="ARBA00001938"/>
    </source>
</evidence>
<dbReference type="RefSeq" id="WP_090925072.1">
    <property type="nucleotide sequence ID" value="NZ_FOTY01000001.1"/>
</dbReference>
<dbReference type="Pfam" id="PF02817">
    <property type="entry name" value="E3_binding"/>
    <property type="match status" value="1"/>
</dbReference>
<evidence type="ECO:0000313" key="11">
    <source>
        <dbReference type="Proteomes" id="UP000199668"/>
    </source>
</evidence>
<dbReference type="InterPro" id="IPR023213">
    <property type="entry name" value="CAT-like_dom_sf"/>
</dbReference>
<dbReference type="Gene3D" id="3.30.559.10">
    <property type="entry name" value="Chloramphenicol acetyltransferase-like domain"/>
    <property type="match status" value="1"/>
</dbReference>
<keyword evidence="3 6" id="KW-0808">Transferase</keyword>
<sequence>MFEVKLHDIGEGMHEAEVLHYFVETGDAVKNDQPLVEVQTDKMNAEIPSPRAGTIKELKAAVGDVVEVGNTILVLDDGQEASESGAASGSEAGKAEPAGGAPTAVKSKTETAAAVMTPPRHKRVIAAPHTRRIAREQKVDIEQIEGTGKNGRVLDEDIFTFARNGDNVGKATAEPQEEMMPDTAALSETTGFFTLPAVSYRREVDVTKVQERRKVLQEHGLNISVTAFVIKALQTAWSKSSLKQAEECHIGLVTETETGFAVPVLEDVQHISLSRIDTGRREASSSDTAPVLAVTNMDPEEDTPVPMGCTKVPTAVLHPITEKAAVKNGEVSVCDMMEVTLTIDTRQVPPQAAAGLLRETAGLIEHPDLMLAEMV</sequence>
<dbReference type="Gene3D" id="2.40.50.100">
    <property type="match status" value="1"/>
</dbReference>
<dbReference type="InterPro" id="IPR050743">
    <property type="entry name" value="2-oxoacid_DH_E2_comp"/>
</dbReference>
<dbReference type="InterPro" id="IPR000089">
    <property type="entry name" value="Biotin_lipoyl"/>
</dbReference>
<dbReference type="InterPro" id="IPR004167">
    <property type="entry name" value="PSBD"/>
</dbReference>
<dbReference type="PANTHER" id="PTHR43178:SF5">
    <property type="entry name" value="LIPOAMIDE ACYLTRANSFERASE COMPONENT OF BRANCHED-CHAIN ALPHA-KETO ACID DEHYDROGENASE COMPLEX, MITOCHONDRIAL"/>
    <property type="match status" value="1"/>
</dbReference>
<keyword evidence="10" id="KW-0670">Pyruvate</keyword>
<dbReference type="GO" id="GO:0031405">
    <property type="term" value="F:lipoic acid binding"/>
    <property type="evidence" value="ECO:0007669"/>
    <property type="project" value="TreeGrafter"/>
</dbReference>
<dbReference type="Gene3D" id="4.10.320.10">
    <property type="entry name" value="E3-binding domain"/>
    <property type="match status" value="1"/>
</dbReference>
<dbReference type="STRING" id="266892.SAMN04488054_10189"/>
<dbReference type="SUPFAM" id="SSF51230">
    <property type="entry name" value="Single hybrid motif"/>
    <property type="match status" value="1"/>
</dbReference>